<proteinExistence type="predicted"/>
<dbReference type="RefSeq" id="WP_075766623.1">
    <property type="nucleotide sequence ID" value="NZ_MJIL01000088.1"/>
</dbReference>
<evidence type="ECO:0000313" key="2">
    <source>
        <dbReference type="EMBL" id="OLQ73157.1"/>
    </source>
</evidence>
<evidence type="ECO:0000313" key="3">
    <source>
        <dbReference type="Proteomes" id="UP000186905"/>
    </source>
</evidence>
<evidence type="ECO:0000259" key="1">
    <source>
        <dbReference type="Pfam" id="PF13723"/>
    </source>
</evidence>
<name>A0A1Q9GFI6_9GAMM</name>
<dbReference type="AlphaFoldDB" id="A0A1Q9GFI6"/>
<dbReference type="SUPFAM" id="SSF53901">
    <property type="entry name" value="Thiolase-like"/>
    <property type="match status" value="1"/>
</dbReference>
<dbReference type="STRING" id="1903952.BIT28_25370"/>
<feature type="domain" description="Beta-ketoacyl synthase-like N-terminal" evidence="1">
    <location>
        <begin position="24"/>
        <end position="238"/>
    </location>
</feature>
<dbReference type="InterPro" id="IPR014030">
    <property type="entry name" value="Ketoacyl_synth_N"/>
</dbReference>
<keyword evidence="3" id="KW-1185">Reference proteome</keyword>
<dbReference type="EMBL" id="MJIL01000088">
    <property type="protein sequence ID" value="OLQ73157.1"/>
    <property type="molecule type" value="Genomic_DNA"/>
</dbReference>
<dbReference type="Pfam" id="PF13723">
    <property type="entry name" value="Ketoacyl-synt_2"/>
    <property type="match status" value="1"/>
</dbReference>
<accession>A0A1Q9GFI6</accession>
<dbReference type="OrthoDB" id="9798676at2"/>
<gene>
    <name evidence="2" type="ORF">BIT28_25370</name>
</gene>
<dbReference type="InterPro" id="IPR016039">
    <property type="entry name" value="Thiolase-like"/>
</dbReference>
<organism evidence="2 3">
    <name type="scientific">Photobacterium proteolyticum</name>
    <dbReference type="NCBI Taxonomy" id="1903952"/>
    <lineage>
        <taxon>Bacteria</taxon>
        <taxon>Pseudomonadati</taxon>
        <taxon>Pseudomonadota</taxon>
        <taxon>Gammaproteobacteria</taxon>
        <taxon>Vibrionales</taxon>
        <taxon>Vibrionaceae</taxon>
        <taxon>Photobacterium</taxon>
    </lineage>
</organism>
<protein>
    <submittedName>
        <fullName evidence="2">3-oxoacyl-ACP synthase</fullName>
    </submittedName>
</protein>
<reference evidence="2 3" key="1">
    <citation type="submission" date="2016-09" db="EMBL/GenBank/DDBJ databases">
        <title>Photobacterium proteolyticum sp. nov. a protease producing bacterium isolated from ocean sediments of Laizhou Bay.</title>
        <authorList>
            <person name="Li Y."/>
        </authorList>
    </citation>
    <scope>NUCLEOTIDE SEQUENCE [LARGE SCALE GENOMIC DNA]</scope>
    <source>
        <strain evidence="2 3">13-12</strain>
    </source>
</reference>
<dbReference type="Proteomes" id="UP000186905">
    <property type="component" value="Unassembled WGS sequence"/>
</dbReference>
<sequence>MNTISFKLIDWEALSPGLTDLDKWKTWAELDMTWPEDPPAAPANLIPPMMRRRTSSLSKLALQTALSLTQDKDIDYIIFASRHGELTRSIPLIEETLQGESPSPTIFSQSVHNTASGLFTIAAKRPVPAVSLASGANTLHSALIEAAAYLAEFPSHTVLVVDFDEPLPEPFRDFDHGKYHGYALGLLLTGGNDYQLSWEPQKAPMSPIHPQTLTVISQLVGNESAWTIATGSQLWHWQRSIT</sequence>
<dbReference type="GO" id="GO:0016746">
    <property type="term" value="F:acyltransferase activity"/>
    <property type="evidence" value="ECO:0007669"/>
    <property type="project" value="InterPro"/>
</dbReference>
<comment type="caution">
    <text evidence="2">The sequence shown here is derived from an EMBL/GenBank/DDBJ whole genome shotgun (WGS) entry which is preliminary data.</text>
</comment>